<dbReference type="STRING" id="157072.A0A024UDE7"/>
<dbReference type="GeneID" id="20082109"/>
<dbReference type="AlphaFoldDB" id="A0A024UDE7"/>
<reference evidence="2" key="1">
    <citation type="submission" date="2013-12" db="EMBL/GenBank/DDBJ databases">
        <title>The Genome Sequence of Aphanomyces invadans NJM9701.</title>
        <authorList>
            <consortium name="The Broad Institute Genomics Platform"/>
            <person name="Russ C."/>
            <person name="Tyler B."/>
            <person name="van West P."/>
            <person name="Dieguez-Uribeondo J."/>
            <person name="Young S.K."/>
            <person name="Zeng Q."/>
            <person name="Gargeya S."/>
            <person name="Fitzgerald M."/>
            <person name="Abouelleil A."/>
            <person name="Alvarado L."/>
            <person name="Chapman S.B."/>
            <person name="Gainer-Dewar J."/>
            <person name="Goldberg J."/>
            <person name="Griggs A."/>
            <person name="Gujja S."/>
            <person name="Hansen M."/>
            <person name="Howarth C."/>
            <person name="Imamovic A."/>
            <person name="Ireland A."/>
            <person name="Larimer J."/>
            <person name="McCowan C."/>
            <person name="Murphy C."/>
            <person name="Pearson M."/>
            <person name="Poon T.W."/>
            <person name="Priest M."/>
            <person name="Roberts A."/>
            <person name="Saif S."/>
            <person name="Shea T."/>
            <person name="Sykes S."/>
            <person name="Wortman J."/>
            <person name="Nusbaum C."/>
            <person name="Birren B."/>
        </authorList>
    </citation>
    <scope>NUCLEOTIDE SEQUENCE [LARGE SCALE GENOMIC DNA]</scope>
    <source>
        <strain evidence="2">NJM9701</strain>
    </source>
</reference>
<organism evidence="2">
    <name type="scientific">Aphanomyces invadans</name>
    <dbReference type="NCBI Taxonomy" id="157072"/>
    <lineage>
        <taxon>Eukaryota</taxon>
        <taxon>Sar</taxon>
        <taxon>Stramenopiles</taxon>
        <taxon>Oomycota</taxon>
        <taxon>Saprolegniomycetes</taxon>
        <taxon>Saprolegniales</taxon>
        <taxon>Verrucalvaceae</taxon>
        <taxon>Aphanomyces</taxon>
    </lineage>
</organism>
<feature type="domain" description="F-box/LRR-repeat protein 15-like leucin rich repeat" evidence="1">
    <location>
        <begin position="110"/>
        <end position="209"/>
    </location>
</feature>
<gene>
    <name evidence="2" type="ORF">H310_05059</name>
</gene>
<dbReference type="OrthoDB" id="10257471at2759"/>
<evidence type="ECO:0000259" key="1">
    <source>
        <dbReference type="Pfam" id="PF25372"/>
    </source>
</evidence>
<dbReference type="InterPro" id="IPR032675">
    <property type="entry name" value="LRR_dom_sf"/>
</dbReference>
<dbReference type="EMBL" id="KI913959">
    <property type="protein sequence ID" value="ETW03668.1"/>
    <property type="molecule type" value="Genomic_DNA"/>
</dbReference>
<accession>A0A024UDE7</accession>
<sequence length="326" mass="36522">MPSHLPPPTLLDLLCRKEVIFNGPMSTEPILSRVLVYLGMQHELGKAHSPIQLAARLGSTCIKFLKLTRKNPYFYRWLVLRPPSSANLPMFQRLVDLHTTAIRCLDLSFCHDYVTDAELKRLAATCPFLTQCVLWGCHDLTDEGIITLASNCPYLTFLNFGACAKVTDVTLERIGSDLMYLDNLHLSGCPLVTDAGIAKLLPSSRVVLQLRQTTDPRPVPSEFDLHHMKTQLRKFDCIKVTFRRVAASTDELVLHFASRPKAVGLWCDAKPNKFMPRLTSHDGTHHYGGQYVCTSLKVLNVIGCPKVSRAAPAKLKSHHTQIKVLQ</sequence>
<dbReference type="SUPFAM" id="SSF52047">
    <property type="entry name" value="RNI-like"/>
    <property type="match status" value="1"/>
</dbReference>
<dbReference type="Gene3D" id="3.80.10.10">
    <property type="entry name" value="Ribonuclease Inhibitor"/>
    <property type="match status" value="1"/>
</dbReference>
<dbReference type="InterPro" id="IPR006553">
    <property type="entry name" value="Leu-rich_rpt_Cys-con_subtyp"/>
</dbReference>
<dbReference type="PANTHER" id="PTHR13318:SF190">
    <property type="entry name" value="PARTNER OF PAIRED, ISOFORM B"/>
    <property type="match status" value="1"/>
</dbReference>
<name>A0A024UDE7_9STRA</name>
<dbReference type="eggNOG" id="KOG1947">
    <property type="taxonomic scope" value="Eukaryota"/>
</dbReference>
<dbReference type="RefSeq" id="XP_008867897.1">
    <property type="nucleotide sequence ID" value="XM_008869675.1"/>
</dbReference>
<protein>
    <recommendedName>
        <fullName evidence="1">F-box/LRR-repeat protein 15-like leucin rich repeat domain-containing protein</fullName>
    </recommendedName>
</protein>
<dbReference type="PANTHER" id="PTHR13318">
    <property type="entry name" value="PARTNER OF PAIRED, ISOFORM B-RELATED"/>
    <property type="match status" value="1"/>
</dbReference>
<proteinExistence type="predicted"/>
<dbReference type="GO" id="GO:0031146">
    <property type="term" value="P:SCF-dependent proteasomal ubiquitin-dependent protein catabolic process"/>
    <property type="evidence" value="ECO:0007669"/>
    <property type="project" value="TreeGrafter"/>
</dbReference>
<dbReference type="InterPro" id="IPR057207">
    <property type="entry name" value="FBXL15_LRR"/>
</dbReference>
<evidence type="ECO:0000313" key="2">
    <source>
        <dbReference type="EMBL" id="ETW03668.1"/>
    </source>
</evidence>
<dbReference type="SMART" id="SM00367">
    <property type="entry name" value="LRR_CC"/>
    <property type="match status" value="5"/>
</dbReference>
<dbReference type="GO" id="GO:0019005">
    <property type="term" value="C:SCF ubiquitin ligase complex"/>
    <property type="evidence" value="ECO:0007669"/>
    <property type="project" value="TreeGrafter"/>
</dbReference>
<dbReference type="Pfam" id="PF25372">
    <property type="entry name" value="DUF7885"/>
    <property type="match status" value="1"/>
</dbReference>
<dbReference type="VEuPathDB" id="FungiDB:H310_05059"/>